<dbReference type="Proteomes" id="UP000003656">
    <property type="component" value="Unassembled WGS sequence"/>
</dbReference>
<reference evidence="9 10" key="1">
    <citation type="submission" date="2009-11" db="EMBL/GenBank/DDBJ databases">
        <authorList>
            <person name="Weinstock G."/>
            <person name="Sodergren E."/>
            <person name="Clifton S."/>
            <person name="Fulton L."/>
            <person name="Fulton B."/>
            <person name="Courtney L."/>
            <person name="Fronick C."/>
            <person name="Harrison M."/>
            <person name="Strong C."/>
            <person name="Farmer C."/>
            <person name="Delahaunty K."/>
            <person name="Markovic C."/>
            <person name="Hall O."/>
            <person name="Minx P."/>
            <person name="Tomlinson C."/>
            <person name="Mitreva M."/>
            <person name="Nelson J."/>
            <person name="Hou S."/>
            <person name="Wollam A."/>
            <person name="Pepin K.H."/>
            <person name="Johnson M."/>
            <person name="Bhonagiri V."/>
            <person name="Nash W.E."/>
            <person name="Warren W."/>
            <person name="Chinwalla A."/>
            <person name="Mardis E.R."/>
            <person name="Wilson R.K."/>
        </authorList>
    </citation>
    <scope>NUCLEOTIDE SEQUENCE [LARGE SCALE GENOMIC DNA]</scope>
    <source>
        <strain evidence="9 10">DSM 20093</strain>
    </source>
</reference>
<dbReference type="Pfam" id="PF01470">
    <property type="entry name" value="Peptidase_C15"/>
    <property type="match status" value="1"/>
</dbReference>
<evidence type="ECO:0000256" key="2">
    <source>
        <dbReference type="ARBA" id="ARBA00019191"/>
    </source>
</evidence>
<dbReference type="STRING" id="561180.BIFGAL_03887"/>
<dbReference type="InterPro" id="IPR036440">
    <property type="entry name" value="Peptidase_C15-like_sf"/>
</dbReference>
<dbReference type="InterPro" id="IPR016125">
    <property type="entry name" value="Peptidase_C15-like"/>
</dbReference>
<keyword evidence="3" id="KW-0963">Cytoplasm</keyword>
<dbReference type="InterPro" id="IPR000816">
    <property type="entry name" value="Peptidase_C15"/>
</dbReference>
<keyword evidence="4" id="KW-0645">Protease</keyword>
<proteinExistence type="inferred from homology"/>
<gene>
    <name evidence="9" type="ORF">BIFGAL_03887</name>
</gene>
<dbReference type="EMBL" id="ABXB03000003">
    <property type="protein sequence ID" value="EFA22849.1"/>
    <property type="molecule type" value="Genomic_DNA"/>
</dbReference>
<keyword evidence="6" id="KW-0788">Thiol protease</keyword>
<dbReference type="AlphaFoldDB" id="D1NVJ8"/>
<dbReference type="PIRSF" id="PIRSF015592">
    <property type="entry name" value="Prld-crbxl_pptds"/>
    <property type="match status" value="1"/>
</dbReference>
<dbReference type="Gene3D" id="3.40.630.20">
    <property type="entry name" value="Peptidase C15, pyroglutamyl peptidase I-like"/>
    <property type="match status" value="1"/>
</dbReference>
<keyword evidence="5" id="KW-0378">Hydrolase</keyword>
<dbReference type="RefSeq" id="WP_006295338.1">
    <property type="nucleotide sequence ID" value="NZ_ABXB03000003.1"/>
</dbReference>
<dbReference type="PANTHER" id="PTHR23402">
    <property type="entry name" value="PROTEASE FAMILY C15 PYROGLUTAMYL-PEPTIDASE I-RELATED"/>
    <property type="match status" value="1"/>
</dbReference>
<name>D1NVJ8_9BIFI</name>
<sequence length="229" mass="25008">MMNTAANSEPTRLSVLISGFGPYDHVPVNPSQLVPKLLAEQGIAANPGDLDDPLRGVQLDVHAVTMPVSYAGSWAMLERELERVQPDIVVATGLKRAARGILLERGALNRTDSTRPDADDVVADRGPIREGAPAAYWTRLPLRAILNAFSKDHTLPASLTSDAGTFVCNALFYQLQDWAAHQTRDVLTGFVSLPLINDEPHPQHGLPLERQVVAIRHVVRQSVAYLLDM</sequence>
<evidence type="ECO:0000256" key="6">
    <source>
        <dbReference type="ARBA" id="ARBA00022807"/>
    </source>
</evidence>
<evidence type="ECO:0000256" key="5">
    <source>
        <dbReference type="ARBA" id="ARBA00022801"/>
    </source>
</evidence>
<organism evidence="9 10">
    <name type="scientific">Bifidobacterium gallicum DSM 20093 = LMG 11596</name>
    <dbReference type="NCBI Taxonomy" id="561180"/>
    <lineage>
        <taxon>Bacteria</taxon>
        <taxon>Bacillati</taxon>
        <taxon>Actinomycetota</taxon>
        <taxon>Actinomycetes</taxon>
        <taxon>Bifidobacteriales</taxon>
        <taxon>Bifidobacteriaceae</taxon>
        <taxon>Bifidobacterium</taxon>
    </lineage>
</organism>
<evidence type="ECO:0000313" key="9">
    <source>
        <dbReference type="EMBL" id="EFA22849.1"/>
    </source>
</evidence>
<dbReference type="GO" id="GO:0005829">
    <property type="term" value="C:cytosol"/>
    <property type="evidence" value="ECO:0007669"/>
    <property type="project" value="InterPro"/>
</dbReference>
<protein>
    <recommendedName>
        <fullName evidence="2">Pyrrolidone-carboxylate peptidase</fullName>
    </recommendedName>
    <alternativeName>
        <fullName evidence="7">5-oxoprolyl-peptidase</fullName>
    </alternativeName>
    <alternativeName>
        <fullName evidence="8">Pyroglutamyl-peptidase I</fullName>
    </alternativeName>
</protein>
<evidence type="ECO:0000256" key="4">
    <source>
        <dbReference type="ARBA" id="ARBA00022670"/>
    </source>
</evidence>
<dbReference type="PANTHER" id="PTHR23402:SF1">
    <property type="entry name" value="PYROGLUTAMYL-PEPTIDASE I"/>
    <property type="match status" value="1"/>
</dbReference>
<comment type="similarity">
    <text evidence="1">Belongs to the peptidase C15 family.</text>
</comment>
<dbReference type="eggNOG" id="COG2039">
    <property type="taxonomic scope" value="Bacteria"/>
</dbReference>
<dbReference type="GO" id="GO:0006508">
    <property type="term" value="P:proteolysis"/>
    <property type="evidence" value="ECO:0007669"/>
    <property type="project" value="UniProtKB-KW"/>
</dbReference>
<evidence type="ECO:0000256" key="8">
    <source>
        <dbReference type="ARBA" id="ARBA00031559"/>
    </source>
</evidence>
<comment type="caution">
    <text evidence="9">The sequence shown here is derived from an EMBL/GenBank/DDBJ whole genome shotgun (WGS) entry which is preliminary data.</text>
</comment>
<evidence type="ECO:0000313" key="10">
    <source>
        <dbReference type="Proteomes" id="UP000003656"/>
    </source>
</evidence>
<dbReference type="SUPFAM" id="SSF53182">
    <property type="entry name" value="Pyrrolidone carboxyl peptidase (pyroglutamate aminopeptidase)"/>
    <property type="match status" value="1"/>
</dbReference>
<evidence type="ECO:0000256" key="3">
    <source>
        <dbReference type="ARBA" id="ARBA00022490"/>
    </source>
</evidence>
<evidence type="ECO:0000256" key="7">
    <source>
        <dbReference type="ARBA" id="ARBA00030836"/>
    </source>
</evidence>
<evidence type="ECO:0000256" key="1">
    <source>
        <dbReference type="ARBA" id="ARBA00006641"/>
    </source>
</evidence>
<dbReference type="CDD" id="cd00501">
    <property type="entry name" value="Peptidase_C15"/>
    <property type="match status" value="1"/>
</dbReference>
<accession>D1NVJ8</accession>
<dbReference type="GO" id="GO:0016920">
    <property type="term" value="F:pyroglutamyl-peptidase activity"/>
    <property type="evidence" value="ECO:0007669"/>
    <property type="project" value="InterPro"/>
</dbReference>